<keyword evidence="2" id="KW-1133">Transmembrane helix</keyword>
<evidence type="ECO:0000313" key="4">
    <source>
        <dbReference type="Proteomes" id="UP001433268"/>
    </source>
</evidence>
<dbReference type="GeneID" id="92043497"/>
<feature type="compositionally biased region" description="Basic and acidic residues" evidence="1">
    <location>
        <begin position="242"/>
        <end position="251"/>
    </location>
</feature>
<keyword evidence="2" id="KW-0472">Membrane</keyword>
<dbReference type="RefSeq" id="XP_066669360.1">
    <property type="nucleotide sequence ID" value="XM_066810437.1"/>
</dbReference>
<name>A0ABR1WMT2_9PEZI</name>
<keyword evidence="4" id="KW-1185">Reference proteome</keyword>
<accession>A0ABR1WMT2</accession>
<sequence>MPSFTGRATEHAAAGRLEPVQQGRRVRPGICYEGHEFKAVTKVWTRNADLPGGGAPTSFVWKGVCCRSFHLEISEFDYATIMLLTQGTSTDLCTQTLTLTTPTGFPLLLSDAATDTAGQTTIRTSTALEARYQPFTMWWNDGDLSQFSSDDSDQLRVVMKEAASSFRLTGGGAGAPTTTRSISALFPDPTGAPKIGVEAQQKTSNGLSSGASAGIIVGAVLVLILAVLVGLMLGQRRHRRSSNAEHLDRPELSASADSKGHGWGGQQGAASARRTWLGRILGKRKSQASPSYYPAGHPSEGISAPEVVTGDHQSHYQIRSELAGLPRSELCGDSSPAAPRAHQRPSELP</sequence>
<keyword evidence="2" id="KW-0812">Transmembrane</keyword>
<feature type="region of interest" description="Disordered" evidence="1">
    <location>
        <begin position="287"/>
        <end position="349"/>
    </location>
</feature>
<organism evidence="3 4">
    <name type="scientific">Apiospora hydei</name>
    <dbReference type="NCBI Taxonomy" id="1337664"/>
    <lineage>
        <taxon>Eukaryota</taxon>
        <taxon>Fungi</taxon>
        <taxon>Dikarya</taxon>
        <taxon>Ascomycota</taxon>
        <taxon>Pezizomycotina</taxon>
        <taxon>Sordariomycetes</taxon>
        <taxon>Xylariomycetidae</taxon>
        <taxon>Amphisphaeriales</taxon>
        <taxon>Apiosporaceae</taxon>
        <taxon>Apiospora</taxon>
    </lineage>
</organism>
<protein>
    <submittedName>
        <fullName evidence="3">Uncharacterized protein</fullName>
    </submittedName>
</protein>
<evidence type="ECO:0000256" key="2">
    <source>
        <dbReference type="SAM" id="Phobius"/>
    </source>
</evidence>
<reference evidence="3 4" key="1">
    <citation type="submission" date="2023-01" db="EMBL/GenBank/DDBJ databases">
        <title>Analysis of 21 Apiospora genomes using comparative genomics revels a genus with tremendous synthesis potential of carbohydrate active enzymes and secondary metabolites.</title>
        <authorList>
            <person name="Sorensen T."/>
        </authorList>
    </citation>
    <scope>NUCLEOTIDE SEQUENCE [LARGE SCALE GENOMIC DNA]</scope>
    <source>
        <strain evidence="3 4">CBS 114990</strain>
    </source>
</reference>
<feature type="region of interest" description="Disordered" evidence="1">
    <location>
        <begin position="239"/>
        <end position="271"/>
    </location>
</feature>
<evidence type="ECO:0000313" key="3">
    <source>
        <dbReference type="EMBL" id="KAK8084851.1"/>
    </source>
</evidence>
<feature type="transmembrane region" description="Helical" evidence="2">
    <location>
        <begin position="211"/>
        <end position="233"/>
    </location>
</feature>
<gene>
    <name evidence="3" type="ORF">PG997_006122</name>
</gene>
<comment type="caution">
    <text evidence="3">The sequence shown here is derived from an EMBL/GenBank/DDBJ whole genome shotgun (WGS) entry which is preliminary data.</text>
</comment>
<dbReference type="EMBL" id="JAQQWN010000005">
    <property type="protein sequence ID" value="KAK8084851.1"/>
    <property type="molecule type" value="Genomic_DNA"/>
</dbReference>
<evidence type="ECO:0000256" key="1">
    <source>
        <dbReference type="SAM" id="MobiDB-lite"/>
    </source>
</evidence>
<dbReference type="Proteomes" id="UP001433268">
    <property type="component" value="Unassembled WGS sequence"/>
</dbReference>
<proteinExistence type="predicted"/>